<dbReference type="PRINTS" id="PR00105">
    <property type="entry name" value="C5METTRFRASE"/>
</dbReference>
<dbReference type="Gene3D" id="3.40.50.150">
    <property type="entry name" value="Vaccinia Virus protein VP39"/>
    <property type="match status" value="1"/>
</dbReference>
<dbReference type="GO" id="GO:0044027">
    <property type="term" value="P:negative regulation of gene expression via chromosomal CpG island methylation"/>
    <property type="evidence" value="ECO:0007669"/>
    <property type="project" value="TreeGrafter"/>
</dbReference>
<evidence type="ECO:0000256" key="1">
    <source>
        <dbReference type="ARBA" id="ARBA00011975"/>
    </source>
</evidence>
<dbReference type="InterPro" id="IPR050390">
    <property type="entry name" value="C5-Methyltransferase"/>
</dbReference>
<evidence type="ECO:0000313" key="7">
    <source>
        <dbReference type="Proteomes" id="UP000617544"/>
    </source>
</evidence>
<evidence type="ECO:0000256" key="4">
    <source>
        <dbReference type="ARBA" id="ARBA00022691"/>
    </source>
</evidence>
<comment type="caution">
    <text evidence="6">The sequence shown here is derived from an EMBL/GenBank/DDBJ whole genome shotgun (WGS) entry which is preliminary data.</text>
</comment>
<dbReference type="PROSITE" id="PS51679">
    <property type="entry name" value="SAM_MT_C5"/>
    <property type="match status" value="1"/>
</dbReference>
<reference evidence="6" key="1">
    <citation type="journal article" date="2020" name="bioRxiv">
        <title>A rank-normalized archaeal taxonomy based on genome phylogeny resolves widespread incomplete and uneven classifications.</title>
        <authorList>
            <person name="Rinke C."/>
            <person name="Chuvochina M."/>
            <person name="Mussig A.J."/>
            <person name="Chaumeil P.-A."/>
            <person name="Waite D.W."/>
            <person name="Whitman W.B."/>
            <person name="Parks D.H."/>
            <person name="Hugenholtz P."/>
        </authorList>
    </citation>
    <scope>NUCLEOTIDE SEQUENCE</scope>
    <source>
        <strain evidence="6">UBA8834</strain>
    </source>
</reference>
<comment type="similarity">
    <text evidence="5">Belongs to the class I-like SAM-binding methyltransferase superfamily. C5-methyltransferase family.</text>
</comment>
<evidence type="ECO:0000256" key="5">
    <source>
        <dbReference type="RuleBase" id="RU000416"/>
    </source>
</evidence>
<accession>A0A832T0J4</accession>
<name>A0A832T0J4_PYRHR</name>
<dbReference type="GO" id="GO:0032259">
    <property type="term" value="P:methylation"/>
    <property type="evidence" value="ECO:0007669"/>
    <property type="project" value="UniProtKB-KW"/>
</dbReference>
<evidence type="ECO:0000256" key="2">
    <source>
        <dbReference type="ARBA" id="ARBA00022603"/>
    </source>
</evidence>
<dbReference type="InterPro" id="IPR001525">
    <property type="entry name" value="C5_MeTfrase"/>
</dbReference>
<evidence type="ECO:0000313" key="6">
    <source>
        <dbReference type="EMBL" id="HII61599.1"/>
    </source>
</evidence>
<dbReference type="Proteomes" id="UP000617544">
    <property type="component" value="Unassembled WGS sequence"/>
</dbReference>
<dbReference type="PANTHER" id="PTHR10629">
    <property type="entry name" value="CYTOSINE-SPECIFIC METHYLTRANSFERASE"/>
    <property type="match status" value="1"/>
</dbReference>
<dbReference type="RefSeq" id="WP_010884157.1">
    <property type="nucleotide sequence ID" value="NZ_DUJN01000007.1"/>
</dbReference>
<dbReference type="EC" id="2.1.1.37" evidence="1"/>
<dbReference type="Pfam" id="PF00145">
    <property type="entry name" value="DNA_methylase"/>
    <property type="match status" value="2"/>
</dbReference>
<dbReference type="PANTHER" id="PTHR10629:SF52">
    <property type="entry name" value="DNA (CYTOSINE-5)-METHYLTRANSFERASE 1"/>
    <property type="match status" value="1"/>
</dbReference>
<keyword evidence="3 6" id="KW-0808">Transferase</keyword>
<dbReference type="NCBIfam" id="TIGR00675">
    <property type="entry name" value="dcm"/>
    <property type="match status" value="1"/>
</dbReference>
<gene>
    <name evidence="6" type="ORF">HA331_07655</name>
</gene>
<keyword evidence="2 6" id="KW-0489">Methyltransferase</keyword>
<dbReference type="InterPro" id="IPR029063">
    <property type="entry name" value="SAM-dependent_MTases_sf"/>
</dbReference>
<dbReference type="GeneID" id="1443939"/>
<dbReference type="GO" id="GO:0003677">
    <property type="term" value="F:DNA binding"/>
    <property type="evidence" value="ECO:0007669"/>
    <property type="project" value="TreeGrafter"/>
</dbReference>
<dbReference type="SUPFAM" id="SSF53335">
    <property type="entry name" value="S-adenosyl-L-methionine-dependent methyltransferases"/>
    <property type="match status" value="1"/>
</dbReference>
<keyword evidence="4" id="KW-0949">S-adenosyl-L-methionine</keyword>
<dbReference type="Gene3D" id="3.90.120.10">
    <property type="entry name" value="DNA Methylase, subunit A, domain 2"/>
    <property type="match status" value="1"/>
</dbReference>
<organism evidence="6 7">
    <name type="scientific">Pyrococcus horikoshii</name>
    <dbReference type="NCBI Taxonomy" id="53953"/>
    <lineage>
        <taxon>Archaea</taxon>
        <taxon>Methanobacteriati</taxon>
        <taxon>Methanobacteriota</taxon>
        <taxon>Thermococci</taxon>
        <taxon>Thermococcales</taxon>
        <taxon>Thermococcaceae</taxon>
        <taxon>Pyrococcus</taxon>
    </lineage>
</organism>
<dbReference type="AlphaFoldDB" id="A0A832T0J4"/>
<dbReference type="GO" id="GO:0003886">
    <property type="term" value="F:DNA (cytosine-5-)-methyltransferase activity"/>
    <property type="evidence" value="ECO:0007669"/>
    <property type="project" value="UniProtKB-EC"/>
</dbReference>
<dbReference type="EMBL" id="DUJN01000007">
    <property type="protein sequence ID" value="HII61599.1"/>
    <property type="molecule type" value="Genomic_DNA"/>
</dbReference>
<sequence length="312" mass="36011">MGKGSEELNPSVIDLFAGAGGFSLGFKLSGFRIVSAIESFRPKAETYSINFPEAKVVVRDIKAVNPREIAEKVDVIIGGPPCEPFTAINSRRREHPRDRLYKDPIGRLVLEFIRFVRELKPKVFVMENVPQIMEVERYIRREFERAGYDVYFNVFNALDYGVPQVRRRVFISNIELKPRKIRSRKRVWDALRDIPPGAPNNEIWNPPSRIARKIPYLRWGEAGQRFGRFQNWIRLHPYKPAPTVRGNSRFIHPFEDRPLTVREQARLMGFPDYFVFLGGRNVQFDSVGEAVPPPLAKAIADFILSTIDEQNL</sequence>
<proteinExistence type="inferred from homology"/>
<evidence type="ECO:0000256" key="3">
    <source>
        <dbReference type="ARBA" id="ARBA00022679"/>
    </source>
</evidence>
<protein>
    <recommendedName>
        <fullName evidence="1">DNA (cytosine-5-)-methyltransferase</fullName>
        <ecNumber evidence="1">2.1.1.37</ecNumber>
    </recommendedName>
</protein>